<reference evidence="3" key="1">
    <citation type="submission" date="2016-11" db="UniProtKB">
        <authorList>
            <consortium name="WormBaseParasite"/>
        </authorList>
    </citation>
    <scope>IDENTIFICATION</scope>
</reference>
<evidence type="ECO:0000313" key="2">
    <source>
        <dbReference type="Proteomes" id="UP000095287"/>
    </source>
</evidence>
<proteinExistence type="predicted"/>
<name>A0A1I8AM36_9BILA</name>
<evidence type="ECO:0000256" key="1">
    <source>
        <dbReference type="SAM" id="MobiDB-lite"/>
    </source>
</evidence>
<dbReference type="AlphaFoldDB" id="A0A1I8AM36"/>
<organism evidence="2 3">
    <name type="scientific">Steinernema glaseri</name>
    <dbReference type="NCBI Taxonomy" id="37863"/>
    <lineage>
        <taxon>Eukaryota</taxon>
        <taxon>Metazoa</taxon>
        <taxon>Ecdysozoa</taxon>
        <taxon>Nematoda</taxon>
        <taxon>Chromadorea</taxon>
        <taxon>Rhabditida</taxon>
        <taxon>Tylenchina</taxon>
        <taxon>Panagrolaimomorpha</taxon>
        <taxon>Strongyloidoidea</taxon>
        <taxon>Steinernematidae</taxon>
        <taxon>Steinernema</taxon>
    </lineage>
</organism>
<feature type="compositionally biased region" description="Polar residues" evidence="1">
    <location>
        <begin position="44"/>
        <end position="58"/>
    </location>
</feature>
<evidence type="ECO:0000313" key="3">
    <source>
        <dbReference type="WBParaSite" id="L893_g7006.t1"/>
    </source>
</evidence>
<feature type="region of interest" description="Disordered" evidence="1">
    <location>
        <begin position="1"/>
        <end position="98"/>
    </location>
</feature>
<accession>A0A1I8AM36</accession>
<protein>
    <submittedName>
        <fullName evidence="3">Uncharacterized protein</fullName>
    </submittedName>
</protein>
<sequence length="205" mass="22438">MNRKTFASLGQGEWRTRRPLGDPDSPAAAVQNPSLGGYGHDTRINSMNNPFENLTCGSGRTPIGLAGAAAEENTNGSRGAFFGEQPSAPSPRDPASENRAIRRGGLRTPLALKENNARRVEGNVSSNIRRSGYPRGHPLCNCCPESCRASIDFEEEAPPAQELEKRSLVPLLLGCQNRTGTREEVQRAHPTISRRRNDYEQILIF</sequence>
<keyword evidence="2" id="KW-1185">Reference proteome</keyword>
<dbReference type="Proteomes" id="UP000095287">
    <property type="component" value="Unplaced"/>
</dbReference>
<dbReference type="WBParaSite" id="L893_g7006.t1">
    <property type="protein sequence ID" value="L893_g7006.t1"/>
    <property type="gene ID" value="L893_g7006"/>
</dbReference>